<reference evidence="1" key="1">
    <citation type="submission" date="2023-03" db="UniProtKB">
        <authorList>
            <consortium name="EnsemblPlants"/>
        </authorList>
    </citation>
    <scope>IDENTIFICATION</scope>
</reference>
<accession>A0A9I9EBL5</accession>
<evidence type="ECO:0000313" key="1">
    <source>
        <dbReference type="EnsemblPlants" id="MELO3C031538.2.1"/>
    </source>
</evidence>
<name>A0A9I9EBL5_CUCME</name>
<organism evidence="1">
    <name type="scientific">Cucumis melo</name>
    <name type="common">Muskmelon</name>
    <dbReference type="NCBI Taxonomy" id="3656"/>
    <lineage>
        <taxon>Eukaryota</taxon>
        <taxon>Viridiplantae</taxon>
        <taxon>Streptophyta</taxon>
        <taxon>Embryophyta</taxon>
        <taxon>Tracheophyta</taxon>
        <taxon>Spermatophyta</taxon>
        <taxon>Magnoliopsida</taxon>
        <taxon>eudicotyledons</taxon>
        <taxon>Gunneridae</taxon>
        <taxon>Pentapetalae</taxon>
        <taxon>rosids</taxon>
        <taxon>fabids</taxon>
        <taxon>Cucurbitales</taxon>
        <taxon>Cucurbitaceae</taxon>
        <taxon>Benincaseae</taxon>
        <taxon>Cucumis</taxon>
    </lineage>
</organism>
<sequence>MTIKFNPTFRFLFGYLIGMVEQFMGAIWSQMTSAMWQPEAIRSKSSRLDELKKPKRFYLPLPRCPMATQATLVLPVVDPDLPLRLILDV</sequence>
<dbReference type="AlphaFoldDB" id="A0A9I9EBL5"/>
<proteinExistence type="predicted"/>
<protein>
    <submittedName>
        <fullName evidence="1">Uncharacterized protein</fullName>
    </submittedName>
</protein>
<dbReference type="EnsemblPlants" id="MELO3C031538.2.1">
    <property type="protein sequence ID" value="MELO3C031538.2.1"/>
    <property type="gene ID" value="MELO3C031538.2"/>
</dbReference>
<dbReference type="Gramene" id="MELO3C031538.2.1">
    <property type="protein sequence ID" value="MELO3C031538.2.1"/>
    <property type="gene ID" value="MELO3C031538.2"/>
</dbReference>